<keyword evidence="3" id="KW-1185">Reference proteome</keyword>
<dbReference type="EMBL" id="JANPWB010000011">
    <property type="protein sequence ID" value="KAJ1122578.1"/>
    <property type="molecule type" value="Genomic_DNA"/>
</dbReference>
<evidence type="ECO:0000313" key="2">
    <source>
        <dbReference type="EMBL" id="KAJ1122578.1"/>
    </source>
</evidence>
<reference evidence="2" key="1">
    <citation type="journal article" date="2022" name="bioRxiv">
        <title>Sequencing and chromosome-scale assembly of the giantPleurodeles waltlgenome.</title>
        <authorList>
            <person name="Brown T."/>
            <person name="Elewa A."/>
            <person name="Iarovenko S."/>
            <person name="Subramanian E."/>
            <person name="Araus A.J."/>
            <person name="Petzold A."/>
            <person name="Susuki M."/>
            <person name="Suzuki K.-i.T."/>
            <person name="Hayashi T."/>
            <person name="Toyoda A."/>
            <person name="Oliveira C."/>
            <person name="Osipova E."/>
            <person name="Leigh N.D."/>
            <person name="Simon A."/>
            <person name="Yun M.H."/>
        </authorList>
    </citation>
    <scope>NUCLEOTIDE SEQUENCE</scope>
    <source>
        <strain evidence="2">20211129_DDA</strain>
        <tissue evidence="2">Liver</tissue>
    </source>
</reference>
<evidence type="ECO:0008006" key="4">
    <source>
        <dbReference type="Google" id="ProtNLM"/>
    </source>
</evidence>
<name>A0AAV7PA35_PLEWA</name>
<evidence type="ECO:0000313" key="3">
    <source>
        <dbReference type="Proteomes" id="UP001066276"/>
    </source>
</evidence>
<dbReference type="AlphaFoldDB" id="A0AAV7PA35"/>
<feature type="compositionally biased region" description="Basic and acidic residues" evidence="1">
    <location>
        <begin position="25"/>
        <end position="37"/>
    </location>
</feature>
<proteinExistence type="predicted"/>
<evidence type="ECO:0000256" key="1">
    <source>
        <dbReference type="SAM" id="MobiDB-lite"/>
    </source>
</evidence>
<gene>
    <name evidence="2" type="ORF">NDU88_001064</name>
</gene>
<feature type="region of interest" description="Disordered" evidence="1">
    <location>
        <begin position="1"/>
        <end position="37"/>
    </location>
</feature>
<sequence>MAGLDGVPVFPRSVPDGLDPTSNVKEPRGQQEVREDHEDLQRFLAGVPLPSLEPGTREAYGLISREVILTTIRRHKTTKTQGSDGLPAEFYHHYVDIVTERLLVFPDDVLAPALTTSMPEVLVVMILKPGRDPPRFLSI</sequence>
<organism evidence="2 3">
    <name type="scientific">Pleurodeles waltl</name>
    <name type="common">Iberian ribbed newt</name>
    <dbReference type="NCBI Taxonomy" id="8319"/>
    <lineage>
        <taxon>Eukaryota</taxon>
        <taxon>Metazoa</taxon>
        <taxon>Chordata</taxon>
        <taxon>Craniata</taxon>
        <taxon>Vertebrata</taxon>
        <taxon>Euteleostomi</taxon>
        <taxon>Amphibia</taxon>
        <taxon>Batrachia</taxon>
        <taxon>Caudata</taxon>
        <taxon>Salamandroidea</taxon>
        <taxon>Salamandridae</taxon>
        <taxon>Pleurodelinae</taxon>
        <taxon>Pleurodeles</taxon>
    </lineage>
</organism>
<dbReference type="Proteomes" id="UP001066276">
    <property type="component" value="Chromosome 7"/>
</dbReference>
<protein>
    <recommendedName>
        <fullName evidence="4">Reverse transcriptase/retrotransposon-derived protein RNase H-like domain-containing protein</fullName>
    </recommendedName>
</protein>
<comment type="caution">
    <text evidence="2">The sequence shown here is derived from an EMBL/GenBank/DDBJ whole genome shotgun (WGS) entry which is preliminary data.</text>
</comment>
<accession>A0AAV7PA35</accession>